<dbReference type="PROSITE" id="PS00165">
    <property type="entry name" value="DEHYDRATASE_SER_THR"/>
    <property type="match status" value="1"/>
</dbReference>
<evidence type="ECO:0000256" key="2">
    <source>
        <dbReference type="ARBA" id="ARBA00004979"/>
    </source>
</evidence>
<name>A0AAJ1IBL6_9SPIO</name>
<feature type="domain" description="Threonine synthase N-terminal" evidence="14">
    <location>
        <begin position="2"/>
        <end position="80"/>
    </location>
</feature>
<dbReference type="PANTHER" id="PTHR42690">
    <property type="entry name" value="THREONINE SYNTHASE FAMILY MEMBER"/>
    <property type="match status" value="1"/>
</dbReference>
<comment type="pathway">
    <text evidence="2">Amino-acid biosynthesis; L-threonine biosynthesis; L-threonine from L-aspartate: step 5/5.</text>
</comment>
<comment type="similarity">
    <text evidence="3">Belongs to the threonine synthase family.</text>
</comment>
<dbReference type="EMBL" id="JAQQAL010000011">
    <property type="protein sequence ID" value="MDC7226184.1"/>
    <property type="molecule type" value="Genomic_DNA"/>
</dbReference>
<dbReference type="FunFam" id="3.40.50.1100:FF:000022">
    <property type="entry name" value="Threonine synthase"/>
    <property type="match status" value="1"/>
</dbReference>
<protein>
    <recommendedName>
        <fullName evidence="5 11">Threonine synthase</fullName>
        <ecNumber evidence="4 11">4.2.3.1</ecNumber>
    </recommendedName>
</protein>
<evidence type="ECO:0000259" key="13">
    <source>
        <dbReference type="Pfam" id="PF00291"/>
    </source>
</evidence>
<organism evidence="15 16">
    <name type="scientific">Candidatus Thalassospirochaeta sargassi</name>
    <dbReference type="NCBI Taxonomy" id="3119039"/>
    <lineage>
        <taxon>Bacteria</taxon>
        <taxon>Pseudomonadati</taxon>
        <taxon>Spirochaetota</taxon>
        <taxon>Spirochaetia</taxon>
        <taxon>Spirochaetales</taxon>
        <taxon>Spirochaetaceae</taxon>
        <taxon>Candidatus Thalassospirochaeta</taxon>
    </lineage>
</organism>
<keyword evidence="7" id="KW-0791">Threonine biosynthesis</keyword>
<dbReference type="InterPro" id="IPR000634">
    <property type="entry name" value="Ser/Thr_deHydtase_PyrdxlP-BS"/>
</dbReference>
<evidence type="ECO:0000256" key="12">
    <source>
        <dbReference type="PIRSR" id="PIRSR604450-51"/>
    </source>
</evidence>
<dbReference type="InterPro" id="IPR001926">
    <property type="entry name" value="TrpB-like_PALP"/>
</dbReference>
<dbReference type="PANTHER" id="PTHR42690:SF1">
    <property type="entry name" value="THREONINE SYNTHASE-LIKE 2"/>
    <property type="match status" value="1"/>
</dbReference>
<dbReference type="AlphaFoldDB" id="A0AAJ1IBL6"/>
<dbReference type="GO" id="GO:0030170">
    <property type="term" value="F:pyridoxal phosphate binding"/>
    <property type="evidence" value="ECO:0007669"/>
    <property type="project" value="InterPro"/>
</dbReference>
<evidence type="ECO:0000313" key="16">
    <source>
        <dbReference type="Proteomes" id="UP001221217"/>
    </source>
</evidence>
<keyword evidence="6" id="KW-0028">Amino-acid biosynthesis</keyword>
<dbReference type="Pfam" id="PF14821">
    <property type="entry name" value="Thr_synth_N"/>
    <property type="match status" value="1"/>
</dbReference>
<proteinExistence type="inferred from homology"/>
<dbReference type="Gene3D" id="3.40.50.1100">
    <property type="match status" value="2"/>
</dbReference>
<feature type="modified residue" description="N6-(pyridoxal phosphate)lysine" evidence="12">
    <location>
        <position position="107"/>
    </location>
</feature>
<gene>
    <name evidence="15" type="primary">thrC</name>
    <name evidence="15" type="ORF">PQJ61_05425</name>
</gene>
<dbReference type="InterPro" id="IPR037158">
    <property type="entry name" value="Thr_synth_N_sf"/>
</dbReference>
<feature type="domain" description="Tryptophan synthase beta chain-like PALP" evidence="13">
    <location>
        <begin position="93"/>
        <end position="371"/>
    </location>
</feature>
<evidence type="ECO:0000256" key="4">
    <source>
        <dbReference type="ARBA" id="ARBA00013028"/>
    </source>
</evidence>
<dbReference type="EC" id="4.2.3.1" evidence="4 11"/>
<evidence type="ECO:0000256" key="9">
    <source>
        <dbReference type="ARBA" id="ARBA00023239"/>
    </source>
</evidence>
<evidence type="ECO:0000313" key="15">
    <source>
        <dbReference type="EMBL" id="MDC7226184.1"/>
    </source>
</evidence>
<dbReference type="GO" id="GO:0004795">
    <property type="term" value="F:threonine synthase activity"/>
    <property type="evidence" value="ECO:0007669"/>
    <property type="project" value="UniProtKB-UniRule"/>
</dbReference>
<accession>A0AAJ1IBL6</accession>
<evidence type="ECO:0000256" key="7">
    <source>
        <dbReference type="ARBA" id="ARBA00022697"/>
    </source>
</evidence>
<comment type="catalytic activity">
    <reaction evidence="10">
        <text>O-phospho-L-homoserine + H2O = L-threonine + phosphate</text>
        <dbReference type="Rhea" id="RHEA:10840"/>
        <dbReference type="ChEBI" id="CHEBI:15377"/>
        <dbReference type="ChEBI" id="CHEBI:43474"/>
        <dbReference type="ChEBI" id="CHEBI:57590"/>
        <dbReference type="ChEBI" id="CHEBI:57926"/>
        <dbReference type="EC" id="4.2.3.1"/>
    </reaction>
</comment>
<dbReference type="InterPro" id="IPR051166">
    <property type="entry name" value="Threonine_Synthase"/>
</dbReference>
<evidence type="ECO:0000256" key="11">
    <source>
        <dbReference type="NCBIfam" id="TIGR00260"/>
    </source>
</evidence>
<dbReference type="InterPro" id="IPR036052">
    <property type="entry name" value="TrpB-like_PALP_sf"/>
</dbReference>
<dbReference type="SUPFAM" id="SSF53686">
    <property type="entry name" value="Tryptophan synthase beta subunit-like PLP-dependent enzymes"/>
    <property type="match status" value="1"/>
</dbReference>
<dbReference type="GO" id="GO:0009088">
    <property type="term" value="P:threonine biosynthetic process"/>
    <property type="evidence" value="ECO:0007669"/>
    <property type="project" value="UniProtKB-UniRule"/>
</dbReference>
<evidence type="ECO:0000256" key="1">
    <source>
        <dbReference type="ARBA" id="ARBA00001933"/>
    </source>
</evidence>
<evidence type="ECO:0000256" key="10">
    <source>
        <dbReference type="ARBA" id="ARBA00049144"/>
    </source>
</evidence>
<evidence type="ECO:0000256" key="6">
    <source>
        <dbReference type="ARBA" id="ARBA00022605"/>
    </source>
</evidence>
<dbReference type="NCBIfam" id="TIGR00260">
    <property type="entry name" value="thrC"/>
    <property type="match status" value="1"/>
</dbReference>
<sequence length="442" mass="48753">MKFYSTRNKTEAVSFKDAIFRGLAPDGGLYMPENAPDLSELINSFTPDTPFNEIAASITQALLSEELDEAAAKRICDRAFDFIPELVGVDDNISIMELFHGPSCAFKDFGASFLASSMEEFLRTDSRKATILTATSGDTGSAVARAFYEKENIDVIILYPSGRVSPLQEKQLTTLGKNIRALEVEGSFDDCQRMVKEAFLDRELSDKLNLTSANSISLGRLIPQSFYYIWAWAQAAADSDNADRSNLWFCVPSGNFGNLTAGIMAHSWGMGNRGFIAATNINDVVPEYLKSGEYNPRASKLTLSNAMDVGNPSNFERMLELFEESHEKMSDLIKEKVITDSETAETIRELLSDKNYECDPHTAVGYLASKRFLESADAVEIDGKAPRIISLSTAHPGKFTEVFDEATGKKPELPARLEKVLKLEKVSTVVGNTLEEMKAVIS</sequence>
<evidence type="ECO:0000256" key="8">
    <source>
        <dbReference type="ARBA" id="ARBA00022898"/>
    </source>
</evidence>
<comment type="caution">
    <text evidence="15">The sequence shown here is derived from an EMBL/GenBank/DDBJ whole genome shotgun (WGS) entry which is preliminary data.</text>
</comment>
<evidence type="ECO:0000256" key="3">
    <source>
        <dbReference type="ARBA" id="ARBA00005517"/>
    </source>
</evidence>
<comment type="cofactor">
    <cofactor evidence="1 12">
        <name>pyridoxal 5'-phosphate</name>
        <dbReference type="ChEBI" id="CHEBI:597326"/>
    </cofactor>
</comment>
<dbReference type="Pfam" id="PF00291">
    <property type="entry name" value="PALP"/>
    <property type="match status" value="1"/>
</dbReference>
<dbReference type="Proteomes" id="UP001221217">
    <property type="component" value="Unassembled WGS sequence"/>
</dbReference>
<reference evidence="15 16" key="1">
    <citation type="submission" date="2022-12" db="EMBL/GenBank/DDBJ databases">
        <title>Metagenome assembled genome from gulf of manar.</title>
        <authorList>
            <person name="Kohli P."/>
            <person name="Pk S."/>
            <person name="Venkata Ramana C."/>
            <person name="Sasikala C."/>
        </authorList>
    </citation>
    <scope>NUCLEOTIDE SEQUENCE [LARGE SCALE GENOMIC DNA]</scope>
    <source>
        <strain evidence="15">JB008</strain>
    </source>
</reference>
<dbReference type="InterPro" id="IPR029144">
    <property type="entry name" value="Thr_synth_N"/>
</dbReference>
<keyword evidence="9 15" id="KW-0456">Lyase</keyword>
<evidence type="ECO:0000259" key="14">
    <source>
        <dbReference type="Pfam" id="PF14821"/>
    </source>
</evidence>
<dbReference type="InterPro" id="IPR004450">
    <property type="entry name" value="Thr_synthase-like"/>
</dbReference>
<evidence type="ECO:0000256" key="5">
    <source>
        <dbReference type="ARBA" id="ARBA00018679"/>
    </source>
</evidence>
<keyword evidence="8 12" id="KW-0663">Pyridoxal phosphate</keyword>
<dbReference type="Gene3D" id="3.90.1380.10">
    <property type="entry name" value="Threonine synthase, N-terminal domain"/>
    <property type="match status" value="1"/>
</dbReference>